<dbReference type="Pfam" id="PF00339">
    <property type="entry name" value="Arrestin_N"/>
    <property type="match status" value="1"/>
</dbReference>
<evidence type="ECO:0000313" key="4">
    <source>
        <dbReference type="Proteomes" id="UP000593566"/>
    </source>
</evidence>
<dbReference type="InterPro" id="IPR014756">
    <property type="entry name" value="Ig_E-set"/>
</dbReference>
<gene>
    <name evidence="3" type="ORF">HO133_009151</name>
</gene>
<proteinExistence type="predicted"/>
<dbReference type="EMBL" id="JACCJB010000006">
    <property type="protein sequence ID" value="KAF6226285.1"/>
    <property type="molecule type" value="Genomic_DNA"/>
</dbReference>
<dbReference type="CDD" id="cd22952">
    <property type="entry name" value="ART10-like"/>
    <property type="match status" value="1"/>
</dbReference>
<keyword evidence="4" id="KW-1185">Reference proteome</keyword>
<reference evidence="3 4" key="1">
    <citation type="journal article" date="2020" name="Genomics">
        <title>Complete, high-quality genomes from long-read metagenomic sequencing of two wolf lichen thalli reveals enigmatic genome architecture.</title>
        <authorList>
            <person name="McKenzie S.K."/>
            <person name="Walston R.F."/>
            <person name="Allen J.L."/>
        </authorList>
    </citation>
    <scope>NUCLEOTIDE SEQUENCE [LARGE SCALE GENOMIC DNA]</scope>
    <source>
        <strain evidence="3">WasteWater1</strain>
    </source>
</reference>
<name>A0A8H6CMT4_9LECA</name>
<organism evidence="3 4">
    <name type="scientific">Letharia lupina</name>
    <dbReference type="NCBI Taxonomy" id="560253"/>
    <lineage>
        <taxon>Eukaryota</taxon>
        <taxon>Fungi</taxon>
        <taxon>Dikarya</taxon>
        <taxon>Ascomycota</taxon>
        <taxon>Pezizomycotina</taxon>
        <taxon>Lecanoromycetes</taxon>
        <taxon>OSLEUM clade</taxon>
        <taxon>Lecanoromycetidae</taxon>
        <taxon>Lecanorales</taxon>
        <taxon>Lecanorineae</taxon>
        <taxon>Parmeliaceae</taxon>
        <taxon>Letharia</taxon>
    </lineage>
</organism>
<accession>A0A8H6CMT4</accession>
<feature type="compositionally biased region" description="Polar residues" evidence="1">
    <location>
        <begin position="480"/>
        <end position="496"/>
    </location>
</feature>
<dbReference type="GO" id="GO:0030674">
    <property type="term" value="F:protein-macromolecule adaptor activity"/>
    <property type="evidence" value="ECO:0007669"/>
    <property type="project" value="TreeGrafter"/>
</dbReference>
<dbReference type="GO" id="GO:0005829">
    <property type="term" value="C:cytosol"/>
    <property type="evidence" value="ECO:0007669"/>
    <property type="project" value="TreeGrafter"/>
</dbReference>
<dbReference type="PANTHER" id="PTHR11188">
    <property type="entry name" value="ARRESTIN DOMAIN CONTAINING PROTEIN"/>
    <property type="match status" value="1"/>
</dbReference>
<dbReference type="GeneID" id="59337546"/>
<dbReference type="RefSeq" id="XP_037154838.1">
    <property type="nucleotide sequence ID" value="XM_037300012.1"/>
</dbReference>
<dbReference type="Proteomes" id="UP000593566">
    <property type="component" value="Unassembled WGS sequence"/>
</dbReference>
<dbReference type="InterPro" id="IPR011021">
    <property type="entry name" value="Arrestin-like_N"/>
</dbReference>
<feature type="compositionally biased region" description="Basic and acidic residues" evidence="1">
    <location>
        <begin position="498"/>
        <end position="509"/>
    </location>
</feature>
<dbReference type="PANTHER" id="PTHR11188:SF166">
    <property type="entry name" value="ARRESTIN (OR S-ANTIGEN), N-TERMINAL DOMAIN PROTEIN (AFU_ORTHOLOGUE AFUA_7G02050)"/>
    <property type="match status" value="1"/>
</dbReference>
<comment type="caution">
    <text evidence="3">The sequence shown here is derived from an EMBL/GenBank/DDBJ whole genome shotgun (WGS) entry which is preliminary data.</text>
</comment>
<dbReference type="AlphaFoldDB" id="A0A8H6CMT4"/>
<protein>
    <recommendedName>
        <fullName evidence="2">Arrestin-like N-terminal domain-containing protein</fullName>
    </recommendedName>
</protein>
<evidence type="ECO:0000313" key="3">
    <source>
        <dbReference type="EMBL" id="KAF6226285.1"/>
    </source>
</evidence>
<feature type="region of interest" description="Disordered" evidence="1">
    <location>
        <begin position="403"/>
        <end position="509"/>
    </location>
</feature>
<dbReference type="SUPFAM" id="SSF81296">
    <property type="entry name" value="E set domains"/>
    <property type="match status" value="1"/>
</dbReference>
<dbReference type="GO" id="GO:0031625">
    <property type="term" value="F:ubiquitin protein ligase binding"/>
    <property type="evidence" value="ECO:0007669"/>
    <property type="project" value="TreeGrafter"/>
</dbReference>
<dbReference type="InterPro" id="IPR050357">
    <property type="entry name" value="Arrestin_domain-protein"/>
</dbReference>
<evidence type="ECO:0000259" key="2">
    <source>
        <dbReference type="Pfam" id="PF00339"/>
    </source>
</evidence>
<dbReference type="InterPro" id="IPR014752">
    <property type="entry name" value="Arrestin-like_C"/>
</dbReference>
<evidence type="ECO:0000256" key="1">
    <source>
        <dbReference type="SAM" id="MobiDB-lite"/>
    </source>
</evidence>
<feature type="domain" description="Arrestin-like N-terminal" evidence="2">
    <location>
        <begin position="3"/>
        <end position="119"/>
    </location>
</feature>
<dbReference type="Gene3D" id="2.60.40.640">
    <property type="match status" value="1"/>
</dbReference>
<dbReference type="GO" id="GO:0070086">
    <property type="term" value="P:ubiquitin-dependent endocytosis"/>
    <property type="evidence" value="ECO:0007669"/>
    <property type="project" value="TreeGrafter"/>
</dbReference>
<sequence>MSVRIQLDKPQGAFTNLDQISGVVILSILGPETVSAITVKLEGESRSHLAGNINPRRNYDGFEKEGSRQEVHKLLYKVLTVFPTPDLLRATGPDQAYTLPSGPHAYPFRFKVPFNNDCSNNNSLLTSLNALRFEMARDTNKHVKKTLPPSLNGLPGEAEIHYYVKATVQRPAFYKENFRATYPFIFLPIEPPRPSPNKRESYARRSHQFGPSIDVPEKPGLFRKASVATTDPSVPEVPPPSISIDGRLPDPAIITCNEALPLRILITKKNETPATIYLRTLSIILVGFTVIRAHELRRQEAQSWVIMSQAHIDKALNSTVGGNGNNILEVDSNLWKQRPLPNTVSPSFATCNISRRYELEVKAGLSWGSAQNINPELTVQSVRMPVEVYSGIAPPQALLDQMADRPTAQPASNYNLRPPGSANGPSTGHSPGPSRPHAQAQSDHIEPSPSDIPDEAPPSYEDAMADDLAPIDGPRRDYHQQTTSAPTGSNGTSGKGSASDDRLFPESRR</sequence>
<dbReference type="GO" id="GO:0005886">
    <property type="term" value="C:plasma membrane"/>
    <property type="evidence" value="ECO:0007669"/>
    <property type="project" value="TreeGrafter"/>
</dbReference>